<proteinExistence type="predicted"/>
<accession>A0A5J5CA50</accession>
<protein>
    <submittedName>
        <fullName evidence="1">Uncharacterized protein</fullName>
    </submittedName>
</protein>
<evidence type="ECO:0000313" key="2">
    <source>
        <dbReference type="Proteomes" id="UP000327493"/>
    </source>
</evidence>
<sequence length="30" mass="3533">MDSFSLFSQSLFLSSSYSTLHEDPKVVFWF</sequence>
<comment type="caution">
    <text evidence="1">The sequence shown here is derived from an EMBL/GenBank/DDBJ whole genome shotgun (WGS) entry which is preliminary data.</text>
</comment>
<dbReference type="Proteomes" id="UP000327493">
    <property type="component" value="Unassembled WGS sequence"/>
</dbReference>
<dbReference type="EMBL" id="VOFY01002979">
    <property type="protein sequence ID" value="KAA8577376.1"/>
    <property type="molecule type" value="Genomic_DNA"/>
</dbReference>
<dbReference type="AlphaFoldDB" id="A0A5J5CA50"/>
<evidence type="ECO:0000313" key="1">
    <source>
        <dbReference type="EMBL" id="KAA8577376.1"/>
    </source>
</evidence>
<reference evidence="1 2" key="1">
    <citation type="submission" date="2019-08" db="EMBL/GenBank/DDBJ databases">
        <title>A chromosome-level genome assembly, high-density linkage maps, and genome scans reveal the genomic architecture of hybrid incompatibilities underlying speciation via character displacement in darters (Percidae: Etheostominae).</title>
        <authorList>
            <person name="Moran R.L."/>
            <person name="Catchen J.M."/>
            <person name="Fuller R.C."/>
        </authorList>
    </citation>
    <scope>NUCLEOTIDE SEQUENCE [LARGE SCALE GENOMIC DNA]</scope>
    <source>
        <strain evidence="1">EspeVRDwgs_2016</strain>
        <tissue evidence="1">Muscle</tissue>
    </source>
</reference>
<gene>
    <name evidence="1" type="ORF">FQN60_005304</name>
</gene>
<keyword evidence="2" id="KW-1185">Reference proteome</keyword>
<organism evidence="1 2">
    <name type="scientific">Etheostoma spectabile</name>
    <name type="common">orangethroat darter</name>
    <dbReference type="NCBI Taxonomy" id="54343"/>
    <lineage>
        <taxon>Eukaryota</taxon>
        <taxon>Metazoa</taxon>
        <taxon>Chordata</taxon>
        <taxon>Craniata</taxon>
        <taxon>Vertebrata</taxon>
        <taxon>Euteleostomi</taxon>
        <taxon>Actinopterygii</taxon>
        <taxon>Neopterygii</taxon>
        <taxon>Teleostei</taxon>
        <taxon>Neoteleostei</taxon>
        <taxon>Acanthomorphata</taxon>
        <taxon>Eupercaria</taxon>
        <taxon>Perciformes</taxon>
        <taxon>Percoidei</taxon>
        <taxon>Percidae</taxon>
        <taxon>Etheostomatinae</taxon>
        <taxon>Etheostoma</taxon>
    </lineage>
</organism>
<name>A0A5J5CA50_9PERO</name>